<gene>
    <name evidence="2" type="ORF">Ctaglu_34940</name>
</gene>
<keyword evidence="3" id="KW-1185">Reference proteome</keyword>
<reference evidence="2 3" key="1">
    <citation type="submission" date="2018-11" db="EMBL/GenBank/DDBJ databases">
        <title>Genome sequencing and assembly of Clostridium tagluense strain A121.</title>
        <authorList>
            <person name="Murakami T."/>
            <person name="Segawa T."/>
            <person name="Shcherbakova V.A."/>
            <person name="Mori H."/>
            <person name="Yoshimura Y."/>
        </authorList>
    </citation>
    <scope>NUCLEOTIDE SEQUENCE [LARGE SCALE GENOMIC DNA]</scope>
    <source>
        <strain evidence="2 3">A121</strain>
    </source>
</reference>
<keyword evidence="1" id="KW-1133">Transmembrane helix</keyword>
<sequence length="115" mass="12678">MLALVNHHLLCFNFFNKKIFHQGLILGGIFYYATSTVLLSVVTILASFLPTKLPLADAKMFFAMTKSISAFTCAYVTVGTPFSSALMSSTDKVKYLPSIDVKNLITNLCISLFLL</sequence>
<keyword evidence="1" id="KW-0472">Membrane</keyword>
<name>A0A401UQS9_9CLOT</name>
<organism evidence="2 3">
    <name type="scientific">Clostridium tagluense</name>
    <dbReference type="NCBI Taxonomy" id="360422"/>
    <lineage>
        <taxon>Bacteria</taxon>
        <taxon>Bacillati</taxon>
        <taxon>Bacillota</taxon>
        <taxon>Clostridia</taxon>
        <taxon>Eubacteriales</taxon>
        <taxon>Clostridiaceae</taxon>
        <taxon>Clostridium</taxon>
    </lineage>
</organism>
<evidence type="ECO:0000313" key="3">
    <source>
        <dbReference type="Proteomes" id="UP000287872"/>
    </source>
</evidence>
<accession>A0A401UQS9</accession>
<dbReference type="EMBL" id="BHYK01000022">
    <property type="protein sequence ID" value="GCD11871.1"/>
    <property type="molecule type" value="Genomic_DNA"/>
</dbReference>
<protein>
    <submittedName>
        <fullName evidence="2">Uncharacterized protein</fullName>
    </submittedName>
</protein>
<feature type="transmembrane region" description="Helical" evidence="1">
    <location>
        <begin position="68"/>
        <end position="87"/>
    </location>
</feature>
<evidence type="ECO:0000256" key="1">
    <source>
        <dbReference type="SAM" id="Phobius"/>
    </source>
</evidence>
<keyword evidence="1" id="KW-0812">Transmembrane</keyword>
<comment type="caution">
    <text evidence="2">The sequence shown here is derived from an EMBL/GenBank/DDBJ whole genome shotgun (WGS) entry which is preliminary data.</text>
</comment>
<dbReference type="AlphaFoldDB" id="A0A401UQS9"/>
<evidence type="ECO:0000313" key="2">
    <source>
        <dbReference type="EMBL" id="GCD11871.1"/>
    </source>
</evidence>
<proteinExistence type="predicted"/>
<dbReference type="Proteomes" id="UP000287872">
    <property type="component" value="Unassembled WGS sequence"/>
</dbReference>
<feature type="transmembrane region" description="Helical" evidence="1">
    <location>
        <begin position="24"/>
        <end position="48"/>
    </location>
</feature>